<reference evidence="2" key="1">
    <citation type="journal article" date="2023" name="IMA Fungus">
        <title>Comparative genomic study of the Penicillium genus elucidates a diverse pangenome and 15 lateral gene transfer events.</title>
        <authorList>
            <person name="Petersen C."/>
            <person name="Sorensen T."/>
            <person name="Nielsen M.R."/>
            <person name="Sondergaard T.E."/>
            <person name="Sorensen J.L."/>
            <person name="Fitzpatrick D.A."/>
            <person name="Frisvad J.C."/>
            <person name="Nielsen K.L."/>
        </authorList>
    </citation>
    <scope>NUCLEOTIDE SEQUENCE</scope>
    <source>
        <strain evidence="2">IBT 15450</strain>
    </source>
</reference>
<keyword evidence="3" id="KW-1185">Reference proteome</keyword>
<name>A0AAD6N7V7_PENCN</name>
<gene>
    <name evidence="2" type="ORF">N7460_007496</name>
</gene>
<sequence length="169" mass="19104">MIFSLLTCLSLTRVIAALPWLCPAEGLCLENRGVEHLFTSYPGHRIDNAVPTSQMEIQNLLARDNAVWLQRGEDPPNPGQSAFYTGMTGEPNIEVYAFHYNTVQDLDTDIGYVGLRNWGRNTRRFEVGTVINGNFQPVQSTSSIPGRGGMQIVEFNWTPNMVYQLRFYE</sequence>
<keyword evidence="1" id="KW-0732">Signal</keyword>
<evidence type="ECO:0000313" key="2">
    <source>
        <dbReference type="EMBL" id="KAJ6038779.1"/>
    </source>
</evidence>
<evidence type="ECO:0000256" key="1">
    <source>
        <dbReference type="SAM" id="SignalP"/>
    </source>
</evidence>
<feature type="chain" id="PRO_5041993464" evidence="1">
    <location>
        <begin position="18"/>
        <end position="169"/>
    </location>
</feature>
<proteinExistence type="predicted"/>
<evidence type="ECO:0000313" key="3">
    <source>
        <dbReference type="Proteomes" id="UP001219568"/>
    </source>
</evidence>
<dbReference type="Proteomes" id="UP001219568">
    <property type="component" value="Unassembled WGS sequence"/>
</dbReference>
<dbReference type="AlphaFoldDB" id="A0AAD6N7V7"/>
<reference evidence="2" key="2">
    <citation type="submission" date="2023-01" db="EMBL/GenBank/DDBJ databases">
        <authorList>
            <person name="Petersen C."/>
        </authorList>
    </citation>
    <scope>NUCLEOTIDE SEQUENCE</scope>
    <source>
        <strain evidence="2">IBT 15450</strain>
    </source>
</reference>
<accession>A0AAD6N7V7</accession>
<protein>
    <submittedName>
        <fullName evidence="2">Uncharacterized protein</fullName>
    </submittedName>
</protein>
<comment type="caution">
    <text evidence="2">The sequence shown here is derived from an EMBL/GenBank/DDBJ whole genome shotgun (WGS) entry which is preliminary data.</text>
</comment>
<organism evidence="2 3">
    <name type="scientific">Penicillium canescens</name>
    <dbReference type="NCBI Taxonomy" id="5083"/>
    <lineage>
        <taxon>Eukaryota</taxon>
        <taxon>Fungi</taxon>
        <taxon>Dikarya</taxon>
        <taxon>Ascomycota</taxon>
        <taxon>Pezizomycotina</taxon>
        <taxon>Eurotiomycetes</taxon>
        <taxon>Eurotiomycetidae</taxon>
        <taxon>Eurotiales</taxon>
        <taxon>Aspergillaceae</taxon>
        <taxon>Penicillium</taxon>
    </lineage>
</organism>
<dbReference type="EMBL" id="JAQJZL010000008">
    <property type="protein sequence ID" value="KAJ6038779.1"/>
    <property type="molecule type" value="Genomic_DNA"/>
</dbReference>
<feature type="signal peptide" evidence="1">
    <location>
        <begin position="1"/>
        <end position="17"/>
    </location>
</feature>